<comment type="caution">
    <text evidence="1">The sequence shown here is derived from an EMBL/GenBank/DDBJ whole genome shotgun (WGS) entry which is preliminary data.</text>
</comment>
<sequence>MLVNFMIIVLMGSIGLNRERCIMSYVIFDCSQFLTFSCDEAELKNEVAQFGMKVLLKEEIAIKKLTYLSPLLEEKVIELFDQEFVGVIEDWKEEENPPIELVNLREEITDFCSAINIKSLKLIIISCASENIEEDTIVSKEVQIDQFYEGLFVLSKWNLKEVADNLILAINL</sequence>
<protein>
    <submittedName>
        <fullName evidence="1">Uncharacterized protein</fullName>
    </submittedName>
</protein>
<accession>A0A3A6PTV7</accession>
<evidence type="ECO:0000313" key="2">
    <source>
        <dbReference type="Proteomes" id="UP000267798"/>
    </source>
</evidence>
<dbReference type="EMBL" id="QXQB01000001">
    <property type="protein sequence ID" value="RJX41699.1"/>
    <property type="molecule type" value="Genomic_DNA"/>
</dbReference>
<reference evidence="1 2" key="1">
    <citation type="submission" date="2018-09" db="EMBL/GenBank/DDBJ databases">
        <title>Paenibacillus aracenensis nov. sp. isolated from a cave in southern Spain.</title>
        <authorList>
            <person name="Jurado V."/>
            <person name="Gutierrez-Patricio S."/>
            <person name="Gonzalez-Pimentel J.L."/>
            <person name="Miller A.Z."/>
            <person name="Laiz L."/>
            <person name="Saiz-Jimenez C."/>
        </authorList>
    </citation>
    <scope>NUCLEOTIDE SEQUENCE [LARGE SCALE GENOMIC DNA]</scope>
    <source>
        <strain evidence="1 2">JCM 19203</strain>
    </source>
</reference>
<proteinExistence type="predicted"/>
<name>A0A3A6PTV7_9BACL</name>
<dbReference type="AlphaFoldDB" id="A0A3A6PTV7"/>
<evidence type="ECO:0000313" key="1">
    <source>
        <dbReference type="EMBL" id="RJX41699.1"/>
    </source>
</evidence>
<dbReference type="Proteomes" id="UP000267798">
    <property type="component" value="Unassembled WGS sequence"/>
</dbReference>
<keyword evidence="2" id="KW-1185">Reference proteome</keyword>
<organism evidence="1 2">
    <name type="scientific">Paenibacillus pinisoli</name>
    <dbReference type="NCBI Taxonomy" id="1276110"/>
    <lineage>
        <taxon>Bacteria</taxon>
        <taxon>Bacillati</taxon>
        <taxon>Bacillota</taxon>
        <taxon>Bacilli</taxon>
        <taxon>Bacillales</taxon>
        <taxon>Paenibacillaceae</taxon>
        <taxon>Paenibacillus</taxon>
    </lineage>
</organism>
<gene>
    <name evidence="1" type="ORF">D3P09_07050</name>
</gene>